<feature type="transmembrane region" description="Helical" evidence="1">
    <location>
        <begin position="6"/>
        <end position="24"/>
    </location>
</feature>
<dbReference type="InterPro" id="IPR025333">
    <property type="entry name" value="DUF4239"/>
</dbReference>
<reference evidence="3" key="1">
    <citation type="submission" date="2023-07" db="EMBL/GenBank/DDBJ databases">
        <title>30 novel species of actinomycetes from the DSMZ collection.</title>
        <authorList>
            <person name="Nouioui I."/>
        </authorList>
    </citation>
    <scope>NUCLEOTIDE SEQUENCE [LARGE SCALE GENOMIC DNA]</scope>
    <source>
        <strain evidence="3">DSM 42041</strain>
    </source>
</reference>
<keyword evidence="1" id="KW-0472">Membrane</keyword>
<gene>
    <name evidence="2" type="ORF">RM572_08370</name>
</gene>
<keyword evidence="3" id="KW-1185">Reference proteome</keyword>
<sequence length="255" mass="28116">MSQWLILLVCLVVACAAVIGVVFLRQRRAGEEDDPSETPDVIEYMTMMIGVVYAIVLGLAIAGVWEARNAADETVQREAQALHEIHERVQVYPAEERGRIRADVAAYVRHTVGPEWTHMTAQGELTARGDRLLSALRRDVQAVRPESTQAVQAYQGVVDQVAVVDAARVQREAQAAPTMPSVVWFGLIGGGVLTVGMVFALQIQRSRREMMLAGLFSALVVFLIFLVWHFDSPFTRGLSEPTEAYTALFPRAAPD</sequence>
<comment type="caution">
    <text evidence="2">The sequence shown here is derived from an EMBL/GenBank/DDBJ whole genome shotgun (WGS) entry which is preliminary data.</text>
</comment>
<protein>
    <submittedName>
        <fullName evidence="2">DUF4239 domain-containing protein</fullName>
    </submittedName>
</protein>
<keyword evidence="1" id="KW-1133">Transmembrane helix</keyword>
<evidence type="ECO:0000256" key="1">
    <source>
        <dbReference type="SAM" id="Phobius"/>
    </source>
</evidence>
<evidence type="ECO:0000313" key="3">
    <source>
        <dbReference type="Proteomes" id="UP001183414"/>
    </source>
</evidence>
<evidence type="ECO:0000313" key="2">
    <source>
        <dbReference type="EMBL" id="MDT0378787.1"/>
    </source>
</evidence>
<keyword evidence="1" id="KW-0812">Transmembrane</keyword>
<name>A0ABU2NQP6_9ACTN</name>
<dbReference type="EMBL" id="JAVREQ010000005">
    <property type="protein sequence ID" value="MDT0378787.1"/>
    <property type="molecule type" value="Genomic_DNA"/>
</dbReference>
<dbReference type="RefSeq" id="WP_311672618.1">
    <property type="nucleotide sequence ID" value="NZ_JAVREQ010000005.1"/>
</dbReference>
<accession>A0ABU2NQP6</accession>
<dbReference type="Pfam" id="PF14023">
    <property type="entry name" value="Bestrophin-like"/>
    <property type="match status" value="1"/>
</dbReference>
<proteinExistence type="predicted"/>
<feature type="transmembrane region" description="Helical" evidence="1">
    <location>
        <begin position="44"/>
        <end position="65"/>
    </location>
</feature>
<feature type="transmembrane region" description="Helical" evidence="1">
    <location>
        <begin position="182"/>
        <end position="203"/>
    </location>
</feature>
<feature type="transmembrane region" description="Helical" evidence="1">
    <location>
        <begin position="210"/>
        <end position="230"/>
    </location>
</feature>
<dbReference type="Proteomes" id="UP001183414">
    <property type="component" value="Unassembled WGS sequence"/>
</dbReference>
<organism evidence="2 3">
    <name type="scientific">Streptomyces hazeniae</name>
    <dbReference type="NCBI Taxonomy" id="3075538"/>
    <lineage>
        <taxon>Bacteria</taxon>
        <taxon>Bacillati</taxon>
        <taxon>Actinomycetota</taxon>
        <taxon>Actinomycetes</taxon>
        <taxon>Kitasatosporales</taxon>
        <taxon>Streptomycetaceae</taxon>
        <taxon>Streptomyces</taxon>
    </lineage>
</organism>